<keyword evidence="3" id="KW-0808">Transferase</keyword>
<sequence length="227" mass="24693">VLIHAGTGGVGMAAIQIARKLGLEIFATAGTPEKRDLLLKLGAHHAMNSRSLSFADEILKVTDDAGVDCVLNSLAGDFIPKSFSVLRPFGRFIEIGKVDVYNDSKIGLQQLRNNISYFVVDLAQHLQDRPDYVAEMFAALAKSFDSGEYSPLEHTVFPITEAAQAFRFMAQGKHIGKNVLSFDCDSIPVAPCTQTGHLFKSNVTYMITGGMSGFGFELAKWMTRNGA</sequence>
<dbReference type="PANTHER" id="PTHR43775:SF37">
    <property type="entry name" value="SI:DKEY-61P9.11"/>
    <property type="match status" value="1"/>
</dbReference>
<keyword evidence="1" id="KW-0596">Phosphopantetheine</keyword>
<dbReference type="InterPro" id="IPR020843">
    <property type="entry name" value="ER"/>
</dbReference>
<feature type="non-terminal residue" evidence="5">
    <location>
        <position position="1"/>
    </location>
</feature>
<evidence type="ECO:0000256" key="2">
    <source>
        <dbReference type="ARBA" id="ARBA00022553"/>
    </source>
</evidence>
<dbReference type="CDD" id="cd05195">
    <property type="entry name" value="enoyl_red"/>
    <property type="match status" value="1"/>
</dbReference>
<evidence type="ECO:0000259" key="4">
    <source>
        <dbReference type="SMART" id="SM00829"/>
    </source>
</evidence>
<name>A0A383F7C2_9ZZZZ</name>
<reference evidence="5" key="1">
    <citation type="submission" date="2018-05" db="EMBL/GenBank/DDBJ databases">
        <authorList>
            <person name="Lanie J.A."/>
            <person name="Ng W.-L."/>
            <person name="Kazmierczak K.M."/>
            <person name="Andrzejewski T.M."/>
            <person name="Davidsen T.M."/>
            <person name="Wayne K.J."/>
            <person name="Tettelin H."/>
            <person name="Glass J.I."/>
            <person name="Rusch D."/>
            <person name="Podicherti R."/>
            <person name="Tsui H.-C.T."/>
            <person name="Winkler M.E."/>
        </authorList>
    </citation>
    <scope>NUCLEOTIDE SEQUENCE</scope>
</reference>
<dbReference type="GO" id="GO:0016491">
    <property type="term" value="F:oxidoreductase activity"/>
    <property type="evidence" value="ECO:0007669"/>
    <property type="project" value="InterPro"/>
</dbReference>
<dbReference type="Pfam" id="PF00107">
    <property type="entry name" value="ADH_zinc_N"/>
    <property type="match status" value="1"/>
</dbReference>
<dbReference type="InterPro" id="IPR036291">
    <property type="entry name" value="NAD(P)-bd_dom_sf"/>
</dbReference>
<dbReference type="PANTHER" id="PTHR43775">
    <property type="entry name" value="FATTY ACID SYNTHASE"/>
    <property type="match status" value="1"/>
</dbReference>
<dbReference type="Gene3D" id="3.90.180.10">
    <property type="entry name" value="Medium-chain alcohol dehydrogenases, catalytic domain"/>
    <property type="match status" value="1"/>
</dbReference>
<feature type="non-terminal residue" evidence="5">
    <location>
        <position position="227"/>
    </location>
</feature>
<gene>
    <name evidence="5" type="ORF">METZ01_LOCUS517715</name>
</gene>
<keyword evidence="2" id="KW-0597">Phosphoprotein</keyword>
<evidence type="ECO:0000256" key="3">
    <source>
        <dbReference type="ARBA" id="ARBA00022679"/>
    </source>
</evidence>
<dbReference type="InterPro" id="IPR013149">
    <property type="entry name" value="ADH-like_C"/>
</dbReference>
<organism evidence="5">
    <name type="scientific">marine metagenome</name>
    <dbReference type="NCBI Taxonomy" id="408172"/>
    <lineage>
        <taxon>unclassified sequences</taxon>
        <taxon>metagenomes</taxon>
        <taxon>ecological metagenomes</taxon>
    </lineage>
</organism>
<feature type="domain" description="Enoyl reductase (ER)" evidence="4">
    <location>
        <begin position="1"/>
        <end position="180"/>
    </location>
</feature>
<dbReference type="GO" id="GO:0004312">
    <property type="term" value="F:fatty acid synthase activity"/>
    <property type="evidence" value="ECO:0007669"/>
    <property type="project" value="TreeGrafter"/>
</dbReference>
<evidence type="ECO:0000313" key="5">
    <source>
        <dbReference type="EMBL" id="SVE64861.1"/>
    </source>
</evidence>
<dbReference type="GO" id="GO:0005737">
    <property type="term" value="C:cytoplasm"/>
    <property type="evidence" value="ECO:0007669"/>
    <property type="project" value="TreeGrafter"/>
</dbReference>
<dbReference type="InterPro" id="IPR050091">
    <property type="entry name" value="PKS_NRPS_Biosynth_Enz"/>
</dbReference>
<dbReference type="GO" id="GO:0006633">
    <property type="term" value="P:fatty acid biosynthetic process"/>
    <property type="evidence" value="ECO:0007669"/>
    <property type="project" value="TreeGrafter"/>
</dbReference>
<dbReference type="AlphaFoldDB" id="A0A383F7C2"/>
<dbReference type="GO" id="GO:0071770">
    <property type="term" value="P:DIM/DIP cell wall layer assembly"/>
    <property type="evidence" value="ECO:0007669"/>
    <property type="project" value="TreeGrafter"/>
</dbReference>
<dbReference type="EMBL" id="UINC01232058">
    <property type="protein sequence ID" value="SVE64861.1"/>
    <property type="molecule type" value="Genomic_DNA"/>
</dbReference>
<proteinExistence type="predicted"/>
<dbReference type="FunFam" id="3.40.50.720:FF:000209">
    <property type="entry name" value="Polyketide synthase Pks12"/>
    <property type="match status" value="1"/>
</dbReference>
<dbReference type="GO" id="GO:0005886">
    <property type="term" value="C:plasma membrane"/>
    <property type="evidence" value="ECO:0007669"/>
    <property type="project" value="TreeGrafter"/>
</dbReference>
<dbReference type="SUPFAM" id="SSF51735">
    <property type="entry name" value="NAD(P)-binding Rossmann-fold domains"/>
    <property type="match status" value="1"/>
</dbReference>
<accession>A0A383F7C2</accession>
<evidence type="ECO:0000256" key="1">
    <source>
        <dbReference type="ARBA" id="ARBA00022450"/>
    </source>
</evidence>
<protein>
    <recommendedName>
        <fullName evidence="4">Enoyl reductase (ER) domain-containing protein</fullName>
    </recommendedName>
</protein>
<dbReference type="SMART" id="SM00829">
    <property type="entry name" value="PKS_ER"/>
    <property type="match status" value="1"/>
</dbReference>